<dbReference type="Pfam" id="PF21850">
    <property type="entry name" value="DUF6909"/>
    <property type="match status" value="1"/>
</dbReference>
<sequence length="799" mass="88819">MSTAASDVSGSQRPKKATASASYPTLEAHSLDYDANDSDSGALEDVLTYAEPLKEARNLLSSGKVSSSSPKSAMQNFLQTVPHLFTLTTEETSSLDVMIREYSEMDIIIEEGSYLEHIYVLASGTVEVMNSKRGLKRVFGHRRIGSMTAPSVFGIDDAVLENPVEFTYHASSSTTLFLIPRKQFVDLFARSAIFANNVSSQLLRTLPSFSIFQEFCRSIFGFSSSSVTEIQSKNSGYRLSLSTLIRLFRSSGTLFHKLVNTNEIDFEALRYAVRRLPANISSTYIIILTLGIPDYLSDEFLADAANIGTGAAPLTAAVDTGKRRRCAWTFGGGGQTLLLMRDGFTDTVDFVSNLCIFCIEAKKLRSRLQQLGSPSAAELLRNSICTGENKFMTQARLEEVFASLQFSDVEMQGLHSVWGEETLEHLYDICVHREEYVVHVESVSSKTFSEDPYANWALTILRHVKRRMKADELESLSEDVVIDILFSPNRTLKNLFCSMSADVKTLIENISEETGFGKGERTGNWKNVNDRYYYLLTGLLERDSTVRGAYRSRLESNGFTLMEDGHASALIVDLIDVSSISPEETDPELRACAASAVRRSMEGKRHFIINVDKTFGAQIESILRSLILTFGNRIRSVNLSGKAAGICGNRGDVILPEKLIFSKQTFGEDSTDEIRLCNGKSLHKEDIMPFIDKSSSAEIHHGTLITLPGFMLQSQSVLKFYKTVHGCSAIDMQSSYVARQLEECRRTGVLSQTIPSRYLFYCDDMPLGNENGSIIKPQKREIISTIYATARALVCKILQ</sequence>
<dbReference type="InterPro" id="IPR050397">
    <property type="entry name" value="Env_Response_Regulators"/>
</dbReference>
<dbReference type="EMBL" id="LJSK01000421">
    <property type="protein sequence ID" value="KPI83178.1"/>
    <property type="molecule type" value="Genomic_DNA"/>
</dbReference>
<accession>A0A0N1HZ14</accession>
<evidence type="ECO:0000313" key="4">
    <source>
        <dbReference type="Proteomes" id="UP000038009"/>
    </source>
</evidence>
<evidence type="ECO:0000259" key="2">
    <source>
        <dbReference type="PROSITE" id="PS50042"/>
    </source>
</evidence>
<feature type="domain" description="Cyclic nucleotide-binding" evidence="2">
    <location>
        <begin position="100"/>
        <end position="205"/>
    </location>
</feature>
<dbReference type="OrthoDB" id="432483at2759"/>
<keyword evidence="4" id="KW-1185">Reference proteome</keyword>
<dbReference type="PANTHER" id="PTHR24567:SF26">
    <property type="entry name" value="REGULATORY PROTEIN YEIL"/>
    <property type="match status" value="1"/>
</dbReference>
<reference evidence="3 4" key="1">
    <citation type="journal article" date="2015" name="PLoS Pathog.">
        <title>Leptomonas seymouri: Adaptations to the Dixenous Life Cycle Analyzed by Genome Sequencing, Transcriptome Profiling and Co-infection with Leishmania donovani.</title>
        <authorList>
            <person name="Kraeva N."/>
            <person name="Butenko A."/>
            <person name="Hlavacova J."/>
            <person name="Kostygov A."/>
            <person name="Myskova J."/>
            <person name="Grybchuk D."/>
            <person name="Lestinova T."/>
            <person name="Votypka J."/>
            <person name="Volf P."/>
            <person name="Opperdoes F."/>
            <person name="Flegontov P."/>
            <person name="Lukes J."/>
            <person name="Yurchenko V."/>
        </authorList>
    </citation>
    <scope>NUCLEOTIDE SEQUENCE [LARGE SCALE GENOMIC DNA]</scope>
    <source>
        <strain evidence="3 4">ATCC 30220</strain>
    </source>
</reference>
<dbReference type="Proteomes" id="UP000038009">
    <property type="component" value="Unassembled WGS sequence"/>
</dbReference>
<feature type="region of interest" description="Disordered" evidence="1">
    <location>
        <begin position="1"/>
        <end position="23"/>
    </location>
</feature>
<dbReference type="PROSITE" id="PS50042">
    <property type="entry name" value="CNMP_BINDING_3"/>
    <property type="match status" value="1"/>
</dbReference>
<dbReference type="GO" id="GO:0005829">
    <property type="term" value="C:cytosol"/>
    <property type="evidence" value="ECO:0007669"/>
    <property type="project" value="TreeGrafter"/>
</dbReference>
<protein>
    <recommendedName>
        <fullName evidence="2">Cyclic nucleotide-binding domain-containing protein</fullName>
    </recommendedName>
</protein>
<dbReference type="InterPro" id="IPR018490">
    <property type="entry name" value="cNMP-bd_dom_sf"/>
</dbReference>
<proteinExistence type="predicted"/>
<dbReference type="Pfam" id="PF00027">
    <property type="entry name" value="cNMP_binding"/>
    <property type="match status" value="1"/>
</dbReference>
<dbReference type="VEuPathDB" id="TriTrypDB:Lsey_0421_0010"/>
<gene>
    <name evidence="3" type="ORF">ABL78_7791</name>
</gene>
<dbReference type="OMA" id="RRCAWTF"/>
<dbReference type="InterPro" id="IPR000595">
    <property type="entry name" value="cNMP-bd_dom"/>
</dbReference>
<name>A0A0N1HZ14_LEPSE</name>
<evidence type="ECO:0000313" key="3">
    <source>
        <dbReference type="EMBL" id="KPI83178.1"/>
    </source>
</evidence>
<feature type="compositionally biased region" description="Polar residues" evidence="1">
    <location>
        <begin position="1"/>
        <end position="12"/>
    </location>
</feature>
<evidence type="ECO:0000256" key="1">
    <source>
        <dbReference type="SAM" id="MobiDB-lite"/>
    </source>
</evidence>
<dbReference type="Gene3D" id="2.60.120.10">
    <property type="entry name" value="Jelly Rolls"/>
    <property type="match status" value="1"/>
</dbReference>
<dbReference type="InterPro" id="IPR054204">
    <property type="entry name" value="DUF6909"/>
</dbReference>
<dbReference type="SUPFAM" id="SSF51206">
    <property type="entry name" value="cAMP-binding domain-like"/>
    <property type="match status" value="1"/>
</dbReference>
<dbReference type="PANTHER" id="PTHR24567">
    <property type="entry name" value="CRP FAMILY TRANSCRIPTIONAL REGULATORY PROTEIN"/>
    <property type="match status" value="1"/>
</dbReference>
<dbReference type="InterPro" id="IPR014710">
    <property type="entry name" value="RmlC-like_jellyroll"/>
</dbReference>
<dbReference type="CDD" id="cd00038">
    <property type="entry name" value="CAP_ED"/>
    <property type="match status" value="1"/>
</dbReference>
<dbReference type="AlphaFoldDB" id="A0A0N1HZ14"/>
<dbReference type="GO" id="GO:0003700">
    <property type="term" value="F:DNA-binding transcription factor activity"/>
    <property type="evidence" value="ECO:0007669"/>
    <property type="project" value="TreeGrafter"/>
</dbReference>
<comment type="caution">
    <text evidence="3">The sequence shown here is derived from an EMBL/GenBank/DDBJ whole genome shotgun (WGS) entry which is preliminary data.</text>
</comment>
<organism evidence="3 4">
    <name type="scientific">Leptomonas seymouri</name>
    <dbReference type="NCBI Taxonomy" id="5684"/>
    <lineage>
        <taxon>Eukaryota</taxon>
        <taxon>Discoba</taxon>
        <taxon>Euglenozoa</taxon>
        <taxon>Kinetoplastea</taxon>
        <taxon>Metakinetoplastina</taxon>
        <taxon>Trypanosomatida</taxon>
        <taxon>Trypanosomatidae</taxon>
        <taxon>Leishmaniinae</taxon>
        <taxon>Leptomonas</taxon>
    </lineage>
</organism>